<dbReference type="Pfam" id="PF13103">
    <property type="entry name" value="TonB_2"/>
    <property type="match status" value="1"/>
</dbReference>
<reference evidence="2" key="2">
    <citation type="journal article" date="2021" name="PeerJ">
        <title>Extensive microbial diversity within the chicken gut microbiome revealed by metagenomics and culture.</title>
        <authorList>
            <person name="Gilroy R."/>
            <person name="Ravi A."/>
            <person name="Getino M."/>
            <person name="Pursley I."/>
            <person name="Horton D.L."/>
            <person name="Alikhan N.F."/>
            <person name="Baker D."/>
            <person name="Gharbi K."/>
            <person name="Hall N."/>
            <person name="Watson M."/>
            <person name="Adriaenssens E.M."/>
            <person name="Foster-Nyarko E."/>
            <person name="Jarju S."/>
            <person name="Secka A."/>
            <person name="Antonio M."/>
            <person name="Oren A."/>
            <person name="Chaudhuri R.R."/>
            <person name="La Ragione R."/>
            <person name="Hildebrand F."/>
            <person name="Pallen M.J."/>
        </authorList>
    </citation>
    <scope>NUCLEOTIDE SEQUENCE</scope>
    <source>
        <strain evidence="2">6276</strain>
    </source>
</reference>
<proteinExistence type="predicted"/>
<evidence type="ECO:0000313" key="2">
    <source>
        <dbReference type="EMBL" id="HIS37589.1"/>
    </source>
</evidence>
<feature type="transmembrane region" description="Helical" evidence="1">
    <location>
        <begin position="46"/>
        <end position="64"/>
    </location>
</feature>
<evidence type="ECO:0000256" key="1">
    <source>
        <dbReference type="SAM" id="Phobius"/>
    </source>
</evidence>
<dbReference type="AlphaFoldDB" id="A0A9D1F1P5"/>
<comment type="caution">
    <text evidence="2">The sequence shown here is derived from an EMBL/GenBank/DDBJ whole genome shotgun (WGS) entry which is preliminary data.</text>
</comment>
<evidence type="ECO:0000313" key="3">
    <source>
        <dbReference type="Proteomes" id="UP000823928"/>
    </source>
</evidence>
<dbReference type="Proteomes" id="UP000823928">
    <property type="component" value="Unassembled WGS sequence"/>
</dbReference>
<accession>A0A9D1F1P5</accession>
<gene>
    <name evidence="2" type="ORF">IAC10_13365</name>
</gene>
<reference evidence="2" key="1">
    <citation type="submission" date="2020-10" db="EMBL/GenBank/DDBJ databases">
        <authorList>
            <person name="Gilroy R."/>
        </authorList>
    </citation>
    <scope>NUCLEOTIDE SEQUENCE</scope>
    <source>
        <strain evidence="2">6276</strain>
    </source>
</reference>
<dbReference type="Gene3D" id="3.30.1150.10">
    <property type="match status" value="1"/>
</dbReference>
<keyword evidence="1" id="KW-0472">Membrane</keyword>
<name>A0A9D1F1P5_9BACT</name>
<protein>
    <submittedName>
        <fullName evidence="2">TonB C-terminal domain-containing protein</fullName>
    </submittedName>
</protein>
<keyword evidence="1" id="KW-1133">Transmembrane helix</keyword>
<dbReference type="SUPFAM" id="SSF74653">
    <property type="entry name" value="TolA/TonB C-terminal domain"/>
    <property type="match status" value="1"/>
</dbReference>
<sequence>MFKCTVCQKLHNTRVEYCDCGNDMFDEVAAFPADTKSKINITPKQMLSYGIFAACIGLSGWVIFGMDSPAPKTPTVPPQKESAMEIKHIPPIDKIWDDSTAYNPNSSITAYKSELQRALYSNLEETSSIEEGRCKIEFKISRNGKLTHRRLYKEKGGNLFNNLVIRMMKRTTNVKVPPDGYHGMKFSADVYTENGEIKVVLK</sequence>
<organism evidence="2 3">
    <name type="scientific">Candidatus Scatousia excrementigallinarum</name>
    <dbReference type="NCBI Taxonomy" id="2840935"/>
    <lineage>
        <taxon>Bacteria</taxon>
        <taxon>Candidatus Scatousia</taxon>
    </lineage>
</organism>
<dbReference type="EMBL" id="DVIU01000275">
    <property type="protein sequence ID" value="HIS37589.1"/>
    <property type="molecule type" value="Genomic_DNA"/>
</dbReference>
<keyword evidence="1" id="KW-0812">Transmembrane</keyword>